<dbReference type="InterPro" id="IPR002881">
    <property type="entry name" value="DUF58"/>
</dbReference>
<evidence type="ECO:0000313" key="4">
    <source>
        <dbReference type="Proteomes" id="UP000018296"/>
    </source>
</evidence>
<proteinExistence type="predicted"/>
<dbReference type="Pfam" id="PF01882">
    <property type="entry name" value="DUF58"/>
    <property type="match status" value="1"/>
</dbReference>
<accession>V6J097</accession>
<sequence>MKGYSAEWQTRNQSLFYLFGFIVFLTGFIKNTVLLSLTGLVFITIAYLSKWYVLHMIRSLTIENTDHSLRLSIGDSGDLVIAFVNPSRLPFFNLSGRIVTDPLITFRNDGDKGNEQSYQFALTLPARKKILVHCPVKALERGIARVRSFELTCADPFHVFSCSIHFNELLKSRLIVYPNPETAYNFTREAPQNIGSEQVFRSLFQDFSSPAGTRDYVSSDPFRHIHWKASARVGRLQTKTYEHVSRQNWTFLFLNASSHLSNKRSDDFERRISAAAWLTQYAQKHQIDFSLYCNTKTIGRSILGIDPDHGGQHLRSAWEMLAFMQKWQIKTPIQQAMSIIDKKLNGPRVLIIADLDQLDQAHMFLSKWLKDGHLIFKLIPAGKSYRLERIEHKGGVAIV</sequence>
<comment type="caution">
    <text evidence="3">The sequence shown here is derived from an EMBL/GenBank/DDBJ whole genome shotgun (WGS) entry which is preliminary data.</text>
</comment>
<dbReference type="PANTHER" id="PTHR34351">
    <property type="entry name" value="SLR1927 PROTEIN-RELATED"/>
    <property type="match status" value="1"/>
</dbReference>
<feature type="transmembrane region" description="Helical" evidence="1">
    <location>
        <begin position="15"/>
        <end position="48"/>
    </location>
</feature>
<keyword evidence="1" id="KW-1133">Transmembrane helix</keyword>
<keyword evidence="1" id="KW-0812">Transmembrane</keyword>
<protein>
    <recommendedName>
        <fullName evidence="2">DUF58 domain-containing protein</fullName>
    </recommendedName>
</protein>
<dbReference type="PATRIC" id="fig|1395513.3.peg.526"/>
<dbReference type="RefSeq" id="WP_023508828.1">
    <property type="nucleotide sequence ID" value="NZ_AWTC01000002.1"/>
</dbReference>
<dbReference type="EMBL" id="AWTC01000002">
    <property type="protein sequence ID" value="EST13215.1"/>
    <property type="molecule type" value="Genomic_DNA"/>
</dbReference>
<evidence type="ECO:0000259" key="2">
    <source>
        <dbReference type="Pfam" id="PF01882"/>
    </source>
</evidence>
<dbReference type="eggNOG" id="COG1721">
    <property type="taxonomic scope" value="Bacteria"/>
</dbReference>
<dbReference type="OrthoDB" id="9789943at2"/>
<dbReference type="Proteomes" id="UP000018296">
    <property type="component" value="Unassembled WGS sequence"/>
</dbReference>
<dbReference type="STRING" id="1395513.P343_02595"/>
<keyword evidence="1" id="KW-0472">Membrane</keyword>
<gene>
    <name evidence="3" type="ORF">P343_02595</name>
</gene>
<evidence type="ECO:0000256" key="1">
    <source>
        <dbReference type="SAM" id="Phobius"/>
    </source>
</evidence>
<evidence type="ECO:0000313" key="3">
    <source>
        <dbReference type="EMBL" id="EST13215.1"/>
    </source>
</evidence>
<reference evidence="3 4" key="1">
    <citation type="journal article" date="2013" name="Genome Announc.">
        <title>Genome Sequence of Sporolactobacillus laevolacticus DSM442, an Efficient Polymer-Grade D-Lactate Producer from Agricultural Waste Cottonseed as a Nitrogen Source.</title>
        <authorList>
            <person name="Wang H."/>
            <person name="Wang L."/>
            <person name="Ju J."/>
            <person name="Yu B."/>
            <person name="Ma Y."/>
        </authorList>
    </citation>
    <scope>NUCLEOTIDE SEQUENCE [LARGE SCALE GENOMIC DNA]</scope>
    <source>
        <strain evidence="3 4">DSM 442</strain>
    </source>
</reference>
<name>V6J097_9BACL</name>
<dbReference type="PANTHER" id="PTHR34351:SF2">
    <property type="entry name" value="DUF58 DOMAIN-CONTAINING PROTEIN"/>
    <property type="match status" value="1"/>
</dbReference>
<dbReference type="AlphaFoldDB" id="V6J097"/>
<feature type="domain" description="DUF58" evidence="2">
    <location>
        <begin position="213"/>
        <end position="345"/>
    </location>
</feature>
<keyword evidence="4" id="KW-1185">Reference proteome</keyword>
<organism evidence="3 4">
    <name type="scientific">Sporolactobacillus laevolacticus DSM 442</name>
    <dbReference type="NCBI Taxonomy" id="1395513"/>
    <lineage>
        <taxon>Bacteria</taxon>
        <taxon>Bacillati</taxon>
        <taxon>Bacillota</taxon>
        <taxon>Bacilli</taxon>
        <taxon>Bacillales</taxon>
        <taxon>Sporolactobacillaceae</taxon>
        <taxon>Sporolactobacillus</taxon>
    </lineage>
</organism>